<evidence type="ECO:0000313" key="2">
    <source>
        <dbReference type="Proteomes" id="UP001054945"/>
    </source>
</evidence>
<comment type="caution">
    <text evidence="1">The sequence shown here is derived from an EMBL/GenBank/DDBJ whole genome shotgun (WGS) entry which is preliminary data.</text>
</comment>
<name>A0AAV4V183_CAEEX</name>
<gene>
    <name evidence="1" type="ORF">CEXT_418411</name>
</gene>
<dbReference type="EMBL" id="BPLR01013813">
    <property type="protein sequence ID" value="GIY63981.1"/>
    <property type="molecule type" value="Genomic_DNA"/>
</dbReference>
<sequence length="38" mass="4321">VVHEIPSARERSPSPLDCIGKQYRIGTFDDKECKGFIQ</sequence>
<proteinExistence type="predicted"/>
<dbReference type="AlphaFoldDB" id="A0AAV4V183"/>
<accession>A0AAV4V183</accession>
<protein>
    <submittedName>
        <fullName evidence="1">Uncharacterized protein</fullName>
    </submittedName>
</protein>
<feature type="non-terminal residue" evidence="1">
    <location>
        <position position="1"/>
    </location>
</feature>
<evidence type="ECO:0000313" key="1">
    <source>
        <dbReference type="EMBL" id="GIY63981.1"/>
    </source>
</evidence>
<dbReference type="Proteomes" id="UP001054945">
    <property type="component" value="Unassembled WGS sequence"/>
</dbReference>
<organism evidence="1 2">
    <name type="scientific">Caerostris extrusa</name>
    <name type="common">Bark spider</name>
    <name type="synonym">Caerostris bankana</name>
    <dbReference type="NCBI Taxonomy" id="172846"/>
    <lineage>
        <taxon>Eukaryota</taxon>
        <taxon>Metazoa</taxon>
        <taxon>Ecdysozoa</taxon>
        <taxon>Arthropoda</taxon>
        <taxon>Chelicerata</taxon>
        <taxon>Arachnida</taxon>
        <taxon>Araneae</taxon>
        <taxon>Araneomorphae</taxon>
        <taxon>Entelegynae</taxon>
        <taxon>Araneoidea</taxon>
        <taxon>Araneidae</taxon>
        <taxon>Caerostris</taxon>
    </lineage>
</organism>
<reference evidence="1 2" key="1">
    <citation type="submission" date="2021-06" db="EMBL/GenBank/DDBJ databases">
        <title>Caerostris extrusa draft genome.</title>
        <authorList>
            <person name="Kono N."/>
            <person name="Arakawa K."/>
        </authorList>
    </citation>
    <scope>NUCLEOTIDE SEQUENCE [LARGE SCALE GENOMIC DNA]</scope>
</reference>
<keyword evidence="2" id="KW-1185">Reference proteome</keyword>